<keyword evidence="2" id="KW-1185">Reference proteome</keyword>
<dbReference type="EMBL" id="BQXU01000040">
    <property type="protein sequence ID" value="GKT50707.1"/>
    <property type="molecule type" value="Genomic_DNA"/>
</dbReference>
<evidence type="ECO:0000313" key="2">
    <source>
        <dbReference type="Proteomes" id="UP001055115"/>
    </source>
</evidence>
<comment type="caution">
    <text evidence="1">The sequence shown here is derived from an EMBL/GenBank/DDBJ whole genome shotgun (WGS) entry which is preliminary data.</text>
</comment>
<reference evidence="1 2" key="1">
    <citation type="submission" date="2022-03" db="EMBL/GenBank/DDBJ databases">
        <title>Genome data of Colletotrichum spp.</title>
        <authorList>
            <person name="Utami Y.D."/>
            <person name="Hiruma K."/>
        </authorList>
    </citation>
    <scope>NUCLEOTIDE SEQUENCE [LARGE SCALE GENOMIC DNA]</scope>
    <source>
        <strain evidence="1 2">MAFF 239500</strain>
    </source>
</reference>
<evidence type="ECO:0000313" key="1">
    <source>
        <dbReference type="EMBL" id="GKT50707.1"/>
    </source>
</evidence>
<dbReference type="AlphaFoldDB" id="A0AA37PEG0"/>
<dbReference type="Proteomes" id="UP001055115">
    <property type="component" value="Unassembled WGS sequence"/>
</dbReference>
<gene>
    <name evidence="1" type="ORF">ColSpa_10888</name>
</gene>
<accession>A0AA37PEG0</accession>
<sequence>MRIGIRAFGFPWSPSDEHLLVTPFIIRERIFFQGLRKKPESRSRTYTSRLSSPPSGHLNIWTWTEQYTFHGNSDLRHLPSTAVFWALNKDTVAIG</sequence>
<dbReference type="GeneID" id="73331690"/>
<protein>
    <submittedName>
        <fullName evidence="1">Uncharacterized protein</fullName>
    </submittedName>
</protein>
<proteinExistence type="predicted"/>
<dbReference type="RefSeq" id="XP_049133057.1">
    <property type="nucleotide sequence ID" value="XM_049277100.1"/>
</dbReference>
<name>A0AA37PEG0_9PEZI</name>
<organism evidence="1 2">
    <name type="scientific">Colletotrichum spaethianum</name>
    <dbReference type="NCBI Taxonomy" id="700344"/>
    <lineage>
        <taxon>Eukaryota</taxon>
        <taxon>Fungi</taxon>
        <taxon>Dikarya</taxon>
        <taxon>Ascomycota</taxon>
        <taxon>Pezizomycotina</taxon>
        <taxon>Sordariomycetes</taxon>
        <taxon>Hypocreomycetidae</taxon>
        <taxon>Glomerellales</taxon>
        <taxon>Glomerellaceae</taxon>
        <taxon>Colletotrichum</taxon>
        <taxon>Colletotrichum spaethianum species complex</taxon>
    </lineage>
</organism>